<evidence type="ECO:0000256" key="9">
    <source>
        <dbReference type="ARBA" id="ARBA00023329"/>
    </source>
</evidence>
<comment type="caution">
    <text evidence="14">The sequence shown here is derived from an EMBL/GenBank/DDBJ whole genome shotgun (WGS) entry which is preliminary data.</text>
</comment>
<keyword evidence="4 10" id="KW-0963">Cytoplasm</keyword>
<dbReference type="Gene3D" id="3.30.450.60">
    <property type="match status" value="1"/>
</dbReference>
<dbReference type="GO" id="GO:0051645">
    <property type="term" value="P:Golgi localization"/>
    <property type="evidence" value="ECO:0007669"/>
    <property type="project" value="TreeGrafter"/>
</dbReference>
<proteinExistence type="inferred from homology"/>
<dbReference type="PROSITE" id="PS51072">
    <property type="entry name" value="MHD"/>
    <property type="match status" value="1"/>
</dbReference>
<keyword evidence="15" id="KW-1185">Reference proteome</keyword>
<dbReference type="Pfam" id="PF00928">
    <property type="entry name" value="Adap_comp_sub"/>
    <property type="match status" value="1"/>
</dbReference>
<dbReference type="InterPro" id="IPR022775">
    <property type="entry name" value="AP_mu_sigma_su"/>
</dbReference>
<comment type="similarity">
    <text evidence="1 10">Belongs to the adaptor complexes medium subunit family. Delta-COP subfamily.</text>
</comment>
<evidence type="ECO:0000256" key="2">
    <source>
        <dbReference type="ARBA" id="ARBA00011775"/>
    </source>
</evidence>
<feature type="region of interest" description="Disordered" evidence="12">
    <location>
        <begin position="155"/>
        <end position="196"/>
    </location>
</feature>
<evidence type="ECO:0000313" key="15">
    <source>
        <dbReference type="Proteomes" id="UP001172155"/>
    </source>
</evidence>
<dbReference type="GO" id="GO:0006890">
    <property type="term" value="P:retrograde vesicle-mediated transport, Golgi to endoplasmic reticulum"/>
    <property type="evidence" value="ECO:0007669"/>
    <property type="project" value="UniProtKB-UniRule"/>
</dbReference>
<keyword evidence="8 10" id="KW-0472">Membrane</keyword>
<dbReference type="InterPro" id="IPR036168">
    <property type="entry name" value="AP2_Mu_C_sf"/>
</dbReference>
<dbReference type="Proteomes" id="UP001172155">
    <property type="component" value="Unassembled WGS sequence"/>
</dbReference>
<dbReference type="GO" id="GO:0030126">
    <property type="term" value="C:COPI vesicle coat"/>
    <property type="evidence" value="ECO:0007669"/>
    <property type="project" value="UniProtKB-UniRule"/>
</dbReference>
<comment type="subcellular location">
    <subcellularLocation>
        <location evidence="10 11">Cytoplasm</location>
    </subcellularLocation>
    <subcellularLocation>
        <location evidence="10 11">Cytoplasmic vesicle</location>
        <location evidence="10 11">COPI-coated vesicle membrane</location>
        <topology evidence="10 11">Peripheral membrane protein</topology>
        <orientation evidence="10 11">Cytoplasmic side</orientation>
    </subcellularLocation>
    <subcellularLocation>
        <location evidence="10 11">Golgi apparatus membrane</location>
        <topology evidence="10 11">Peripheral membrane protein</topology>
        <orientation evidence="10 11">Cytoplasmic side</orientation>
    </subcellularLocation>
</comment>
<comment type="subunit">
    <text evidence="2 10">Oligomeric complex that consists of at least the alpha, beta, beta', gamma, delta, epsilon and zeta subunits.</text>
</comment>
<keyword evidence="9 10" id="KW-0968">Cytoplasmic vesicle</keyword>
<sequence length="512" mass="56495">MVVLAASICTRGGKAVIARAFHDIKRTRIEALLASFPKAADSGTQHTTVEQDNVRFVYQPLDELYMVLITNQQSNILQDIDSLHLFSQVVSSICKTLDEREILRHAFEILSAFDEVVTLGYRENLSIGQIKTFLEMESHEERIQEIIARNKELEATEERKRKAKQLEMQRKETGRAARAGGPARTPVYPTYTPPSRPAVTETYDTYEAEKNKSKFNAPKGKGMQLGKKSKTTDMFERVRGDLGQEAEEAPLVPVATPSAPEPAVAAALSMVHGQHPIHITINEAISAKISREGAATGFVVTGDLSLRVSDPSLTKIKLNLHATPSHGAAFRTHPNVDRSVFNTTKGIQLTNQAKGFPVNNAVGVLRWRATPKAEDTSVLPIMFTVWVNKGSEGTSLTIEYELTGGDPLTDVTVIVPYATAEPSVSSYDAVYEVTGDSLEWQIGAVNEDNPSGAFEFEAQTDSEDEFFPMQVRFSKQSPFVDVDVQAVILTEMNEEVDFSKEIKSVADNYLVE</sequence>
<dbReference type="EMBL" id="JAUKUD010000001">
    <property type="protein sequence ID" value="KAK0753216.1"/>
    <property type="molecule type" value="Genomic_DNA"/>
</dbReference>
<evidence type="ECO:0000313" key="14">
    <source>
        <dbReference type="EMBL" id="KAK0753216.1"/>
    </source>
</evidence>
<evidence type="ECO:0000256" key="7">
    <source>
        <dbReference type="ARBA" id="ARBA00023034"/>
    </source>
</evidence>
<dbReference type="InterPro" id="IPR011012">
    <property type="entry name" value="Longin-like_dom_sf"/>
</dbReference>
<keyword evidence="7 10" id="KW-0333">Golgi apparatus</keyword>
<keyword evidence="6 10" id="KW-0653">Protein transport</keyword>
<dbReference type="AlphaFoldDB" id="A0AA40F9I9"/>
<dbReference type="InterPro" id="IPR027059">
    <property type="entry name" value="Coatomer_dsu"/>
</dbReference>
<dbReference type="InterPro" id="IPR028565">
    <property type="entry name" value="MHD"/>
</dbReference>
<evidence type="ECO:0000256" key="3">
    <source>
        <dbReference type="ARBA" id="ARBA00022448"/>
    </source>
</evidence>
<evidence type="ECO:0000259" key="13">
    <source>
        <dbReference type="PROSITE" id="PS51072"/>
    </source>
</evidence>
<gene>
    <name evidence="14" type="ORF">B0T18DRAFT_357490</name>
</gene>
<dbReference type="GO" id="GO:0006888">
    <property type="term" value="P:endoplasmic reticulum to Golgi vesicle-mediated transport"/>
    <property type="evidence" value="ECO:0007669"/>
    <property type="project" value="TreeGrafter"/>
</dbReference>
<protein>
    <recommendedName>
        <fullName evidence="10">Coatomer subunit delta</fullName>
    </recommendedName>
</protein>
<dbReference type="Pfam" id="PF01217">
    <property type="entry name" value="Clat_adaptor_s"/>
    <property type="match status" value="1"/>
</dbReference>
<organism evidence="14 15">
    <name type="scientific">Schizothecium vesticola</name>
    <dbReference type="NCBI Taxonomy" id="314040"/>
    <lineage>
        <taxon>Eukaryota</taxon>
        <taxon>Fungi</taxon>
        <taxon>Dikarya</taxon>
        <taxon>Ascomycota</taxon>
        <taxon>Pezizomycotina</taxon>
        <taxon>Sordariomycetes</taxon>
        <taxon>Sordariomycetidae</taxon>
        <taxon>Sordariales</taxon>
        <taxon>Schizotheciaceae</taxon>
        <taxon>Schizothecium</taxon>
    </lineage>
</organism>
<dbReference type="CDD" id="cd14830">
    <property type="entry name" value="Delta_COP_N"/>
    <property type="match status" value="1"/>
</dbReference>
<evidence type="ECO:0000256" key="10">
    <source>
        <dbReference type="RuleBase" id="RU364018"/>
    </source>
</evidence>
<comment type="function">
    <text evidence="10">The coatomer is a cytosolic protein complex that binds to dilysine motifs and reversibly associates with Golgi non-clathrin-coated vesicles, which further mediate biosynthetic protein transport from the ER, via the Golgi up to the trans Golgi network. Coatomer complex is required for budding from Golgi membranes, and is essential for the retrograde Golgi-to-ER transport of dilysine-tagged proteins.</text>
</comment>
<dbReference type="FunFam" id="3.30.450.60:FF:000003">
    <property type="entry name" value="Coatomer subunit delta"/>
    <property type="match status" value="1"/>
</dbReference>
<dbReference type="PANTHER" id="PTHR10121">
    <property type="entry name" value="COATOMER SUBUNIT DELTA"/>
    <property type="match status" value="1"/>
</dbReference>
<feature type="compositionally biased region" description="Low complexity" evidence="12">
    <location>
        <begin position="176"/>
        <end position="186"/>
    </location>
</feature>
<keyword evidence="5 10" id="KW-0931">ER-Golgi transport</keyword>
<dbReference type="GO" id="GO:0000139">
    <property type="term" value="C:Golgi membrane"/>
    <property type="evidence" value="ECO:0007669"/>
    <property type="project" value="UniProtKB-SubCell"/>
</dbReference>
<evidence type="ECO:0000256" key="8">
    <source>
        <dbReference type="ARBA" id="ARBA00023136"/>
    </source>
</evidence>
<reference evidence="14" key="1">
    <citation type="submission" date="2023-06" db="EMBL/GenBank/DDBJ databases">
        <title>Genome-scale phylogeny and comparative genomics of the fungal order Sordariales.</title>
        <authorList>
            <consortium name="Lawrence Berkeley National Laboratory"/>
            <person name="Hensen N."/>
            <person name="Bonometti L."/>
            <person name="Westerberg I."/>
            <person name="Brannstrom I.O."/>
            <person name="Guillou S."/>
            <person name="Cros-Aarteil S."/>
            <person name="Calhoun S."/>
            <person name="Haridas S."/>
            <person name="Kuo A."/>
            <person name="Mondo S."/>
            <person name="Pangilinan J."/>
            <person name="Riley R."/>
            <person name="LaButti K."/>
            <person name="Andreopoulos B."/>
            <person name="Lipzen A."/>
            <person name="Chen C."/>
            <person name="Yanf M."/>
            <person name="Daum C."/>
            <person name="Ng V."/>
            <person name="Clum A."/>
            <person name="Steindorff A."/>
            <person name="Ohm R."/>
            <person name="Martin F."/>
            <person name="Silar P."/>
            <person name="Natvig D."/>
            <person name="Lalanne C."/>
            <person name="Gautier V."/>
            <person name="Ament-velasquez S.L."/>
            <person name="Kruys A."/>
            <person name="Hutchinson M.I."/>
            <person name="Powell A.J."/>
            <person name="Barry K."/>
            <person name="Miller A.N."/>
            <person name="Grigoriev I.V."/>
            <person name="Debuchy R."/>
            <person name="Gladieux P."/>
            <person name="Thoren M.H."/>
            <person name="Johannesson H."/>
        </authorList>
    </citation>
    <scope>NUCLEOTIDE SEQUENCE</scope>
    <source>
        <strain evidence="14">SMH3187-1</strain>
    </source>
</reference>
<dbReference type="PANTHER" id="PTHR10121:SF0">
    <property type="entry name" value="COATOMER SUBUNIT DELTA"/>
    <property type="match status" value="1"/>
</dbReference>
<feature type="compositionally biased region" description="Basic and acidic residues" evidence="12">
    <location>
        <begin position="155"/>
        <end position="175"/>
    </location>
</feature>
<evidence type="ECO:0000256" key="12">
    <source>
        <dbReference type="SAM" id="MobiDB-lite"/>
    </source>
</evidence>
<accession>A0AA40F9I9</accession>
<evidence type="ECO:0000256" key="4">
    <source>
        <dbReference type="ARBA" id="ARBA00022490"/>
    </source>
</evidence>
<dbReference type="SUPFAM" id="SSF49447">
    <property type="entry name" value="Second domain of Mu2 adaptin subunit (ap50) of ap2 adaptor"/>
    <property type="match status" value="1"/>
</dbReference>
<evidence type="ECO:0000256" key="11">
    <source>
        <dbReference type="RuleBase" id="RU366052"/>
    </source>
</evidence>
<keyword evidence="3 10" id="KW-0813">Transport</keyword>
<feature type="domain" description="MHD" evidence="13">
    <location>
        <begin position="274"/>
        <end position="512"/>
    </location>
</feature>
<dbReference type="CDD" id="cd09254">
    <property type="entry name" value="AP_delta-COPI_MHD"/>
    <property type="match status" value="1"/>
</dbReference>
<evidence type="ECO:0000256" key="5">
    <source>
        <dbReference type="ARBA" id="ARBA00022892"/>
    </source>
</evidence>
<dbReference type="SUPFAM" id="SSF64356">
    <property type="entry name" value="SNARE-like"/>
    <property type="match status" value="1"/>
</dbReference>
<evidence type="ECO:0000256" key="1">
    <source>
        <dbReference type="ARBA" id="ARBA00010516"/>
    </source>
</evidence>
<name>A0AA40F9I9_9PEZI</name>
<evidence type="ECO:0000256" key="6">
    <source>
        <dbReference type="ARBA" id="ARBA00022927"/>
    </source>
</evidence>
<dbReference type="GO" id="GO:0015031">
    <property type="term" value="P:protein transport"/>
    <property type="evidence" value="ECO:0007669"/>
    <property type="project" value="UniProtKB-KW"/>
</dbReference>